<proteinExistence type="predicted"/>
<evidence type="ECO:0000313" key="1">
    <source>
        <dbReference type="EMBL" id="MFD2187552.1"/>
    </source>
</evidence>
<gene>
    <name evidence="1" type="ORF">ACFSJT_12195</name>
</gene>
<reference evidence="2" key="1">
    <citation type="journal article" date="2019" name="Int. J. Syst. Evol. Microbiol.">
        <title>The Global Catalogue of Microorganisms (GCM) 10K type strain sequencing project: providing services to taxonomists for standard genome sequencing and annotation.</title>
        <authorList>
            <consortium name="The Broad Institute Genomics Platform"/>
            <consortium name="The Broad Institute Genome Sequencing Center for Infectious Disease"/>
            <person name="Wu L."/>
            <person name="Ma J."/>
        </authorList>
    </citation>
    <scope>NUCLEOTIDE SEQUENCE [LARGE SCALE GENOMIC DNA]</scope>
    <source>
        <strain evidence="2">DT92</strain>
    </source>
</reference>
<accession>A0ABW5AZP7</accession>
<evidence type="ECO:0008006" key="3">
    <source>
        <dbReference type="Google" id="ProtNLM"/>
    </source>
</evidence>
<comment type="caution">
    <text evidence="1">The sequence shown here is derived from an EMBL/GenBank/DDBJ whole genome shotgun (WGS) entry which is preliminary data.</text>
</comment>
<keyword evidence="2" id="KW-1185">Reference proteome</keyword>
<dbReference type="Proteomes" id="UP001597344">
    <property type="component" value="Unassembled WGS sequence"/>
</dbReference>
<dbReference type="EMBL" id="JBHUHY010000013">
    <property type="protein sequence ID" value="MFD2187552.1"/>
    <property type="molecule type" value="Genomic_DNA"/>
</dbReference>
<evidence type="ECO:0000313" key="2">
    <source>
        <dbReference type="Proteomes" id="UP001597344"/>
    </source>
</evidence>
<protein>
    <recommendedName>
        <fullName evidence="3">Flavodoxin domain-containing protein</fullName>
    </recommendedName>
</protein>
<organism evidence="1 2">
    <name type="scientific">Aquimarina celericrescens</name>
    <dbReference type="NCBI Taxonomy" id="1964542"/>
    <lineage>
        <taxon>Bacteria</taxon>
        <taxon>Pseudomonadati</taxon>
        <taxon>Bacteroidota</taxon>
        <taxon>Flavobacteriia</taxon>
        <taxon>Flavobacteriales</taxon>
        <taxon>Flavobacteriaceae</taxon>
        <taxon>Aquimarina</taxon>
    </lineage>
</organism>
<sequence length="197" mass="22159">MERTKRMMVTLLIILVLTAIIWIVLSVVVSKTGSEKIAFIGEDGDYKALIVYDPDPIYNLDELISIAFAEGLTESRWESKIATVAAATKIKQPFDLYVLCANTYNWAPDKAIRNYIKGNKHLKGSKVVAITLGSGATIRSQRLLEELIIEKQAILIESKSFWLIKPNNESKTKRSNRKIAIEMANDFGKEIAKKLEN</sequence>
<dbReference type="RefSeq" id="WP_378320553.1">
    <property type="nucleotide sequence ID" value="NZ_JBHUHY010000013.1"/>
</dbReference>
<name>A0ABW5AZP7_9FLAO</name>